<evidence type="ECO:0000313" key="2">
    <source>
        <dbReference type="Proteomes" id="UP000424462"/>
    </source>
</evidence>
<dbReference type="Proteomes" id="UP000424462">
    <property type="component" value="Chromosome"/>
</dbReference>
<sequence length="214" mass="23541">MMIKKFETVRQDLYRRYGHACAPTAIDSILEGVIAEHTSTAKIPNFLAVFIARDAAELIEDHIWASGRIGTPRKRIHFSSAGSPSQAAFAAAAALKLSDQGVIATADAVHPENPADLKLEWVLDERGLEAPQRRLPAKGERALEVAEVVVLMGAEDAPDFPGRRHVRWDLQDDLDVSLEDIRDLCDDIEMKVFDLLLEMGIPLSAHATRPMLAA</sequence>
<dbReference type="Gene3D" id="1.10.8.1060">
    <property type="entry name" value="Corynebacterium glutamicum thioredoxin-dependent arsenate reductase, N-terminal domain"/>
    <property type="match status" value="1"/>
</dbReference>
<evidence type="ECO:0008006" key="3">
    <source>
        <dbReference type="Google" id="ProtNLM"/>
    </source>
</evidence>
<proteinExistence type="predicted"/>
<gene>
    <name evidence="1" type="ORF">COCCU_13215</name>
</gene>
<dbReference type="Gene3D" id="3.40.50.2300">
    <property type="match status" value="1"/>
</dbReference>
<dbReference type="NCBIfam" id="NF046112">
    <property type="entry name" value="MSMEG_6209_Nter"/>
    <property type="match status" value="1"/>
</dbReference>
<dbReference type="RefSeq" id="WP_156232142.1">
    <property type="nucleotide sequence ID" value="NZ_CP046455.1"/>
</dbReference>
<accession>A0A6B8VSH2</accession>
<organism evidence="1 2">
    <name type="scientific">Corynebacterium occultum</name>
    <dbReference type="NCBI Taxonomy" id="2675219"/>
    <lineage>
        <taxon>Bacteria</taxon>
        <taxon>Bacillati</taxon>
        <taxon>Actinomycetota</taxon>
        <taxon>Actinomycetes</taxon>
        <taxon>Mycobacteriales</taxon>
        <taxon>Corynebacteriaceae</taxon>
        <taxon>Corynebacterium</taxon>
    </lineage>
</organism>
<evidence type="ECO:0000313" key="1">
    <source>
        <dbReference type="EMBL" id="QGU08542.1"/>
    </source>
</evidence>
<dbReference type="AlphaFoldDB" id="A0A6B8VSH2"/>
<dbReference type="KEGG" id="cok:COCCU_13215"/>
<keyword evidence="2" id="KW-1185">Reference proteome</keyword>
<dbReference type="EMBL" id="CP046455">
    <property type="protein sequence ID" value="QGU08542.1"/>
    <property type="molecule type" value="Genomic_DNA"/>
</dbReference>
<reference evidence="1 2" key="1">
    <citation type="submission" date="2019-11" db="EMBL/GenBank/DDBJ databases">
        <title>Complete genome sequence of Corynebacterium kalinowskii 1959, a novel Corynebacterium species isolated from soil of a small paddock in Vilsendorf, Germany.</title>
        <authorList>
            <person name="Schaffert L."/>
            <person name="Ruwe M."/>
            <person name="Milse J."/>
            <person name="Hanuschka K."/>
            <person name="Ortseifen V."/>
            <person name="Droste J."/>
            <person name="Brandt D."/>
            <person name="Schlueter L."/>
            <person name="Kutter Y."/>
            <person name="Vinke S."/>
            <person name="Viehoefer P."/>
            <person name="Jacob L."/>
            <person name="Luebke N.-C."/>
            <person name="Schulte-Berndt E."/>
            <person name="Hain C."/>
            <person name="Linder M."/>
            <person name="Schmidt P."/>
            <person name="Wollenschlaeger L."/>
            <person name="Luttermann T."/>
            <person name="Thieme E."/>
            <person name="Hassa J."/>
            <person name="Haak M."/>
            <person name="Wittchen M."/>
            <person name="Mentz A."/>
            <person name="Persicke M."/>
            <person name="Busche T."/>
            <person name="Ruckert C."/>
        </authorList>
    </citation>
    <scope>NUCLEOTIDE SEQUENCE [LARGE SCALE GENOMIC DNA]</scope>
    <source>
        <strain evidence="1 2">2039</strain>
    </source>
</reference>
<protein>
    <recommendedName>
        <fullName evidence="3">Phosphotyrosine protein phosphatase I domain-containing protein</fullName>
    </recommendedName>
</protein>
<name>A0A6B8VSH2_9CORY</name>